<dbReference type="SUPFAM" id="SSF52540">
    <property type="entry name" value="P-loop containing nucleoside triphosphate hydrolases"/>
    <property type="match status" value="1"/>
</dbReference>
<evidence type="ECO:0000256" key="1">
    <source>
        <dbReference type="SAM" id="MobiDB-lite"/>
    </source>
</evidence>
<dbReference type="RefSeq" id="WP_157848885.1">
    <property type="nucleotide sequence ID" value="NZ_JBHSPX010000003.1"/>
</dbReference>
<comment type="caution">
    <text evidence="3">The sequence shown here is derived from an EMBL/GenBank/DDBJ whole genome shotgun (WGS) entry which is preliminary data.</text>
</comment>
<gene>
    <name evidence="3" type="ORF">ACFP4F_09705</name>
</gene>
<evidence type="ECO:0000313" key="4">
    <source>
        <dbReference type="Proteomes" id="UP001596139"/>
    </source>
</evidence>
<evidence type="ECO:0000313" key="3">
    <source>
        <dbReference type="EMBL" id="MFC6062826.1"/>
    </source>
</evidence>
<dbReference type="PANTHER" id="PTHR43581">
    <property type="entry name" value="ATP/GTP PHOSPHATASE"/>
    <property type="match status" value="1"/>
</dbReference>
<reference evidence="4" key="1">
    <citation type="journal article" date="2019" name="Int. J. Syst. Evol. Microbiol.">
        <title>The Global Catalogue of Microorganisms (GCM) 10K type strain sequencing project: providing services to taxonomists for standard genome sequencing and annotation.</title>
        <authorList>
            <consortium name="The Broad Institute Genomics Platform"/>
            <consortium name="The Broad Institute Genome Sequencing Center for Infectious Disease"/>
            <person name="Wu L."/>
            <person name="Ma J."/>
        </authorList>
    </citation>
    <scope>NUCLEOTIDE SEQUENCE [LARGE SCALE GENOMIC DNA]</scope>
    <source>
        <strain evidence="4">CGMCC 1.15180</strain>
    </source>
</reference>
<keyword evidence="3" id="KW-0255">Endonuclease</keyword>
<keyword evidence="4" id="KW-1185">Reference proteome</keyword>
<dbReference type="InterPro" id="IPR051396">
    <property type="entry name" value="Bact_Antivir_Def_Nuclease"/>
</dbReference>
<dbReference type="InterPro" id="IPR034139">
    <property type="entry name" value="TOPRIM_OLD"/>
</dbReference>
<keyword evidence="3" id="KW-0378">Hydrolase</keyword>
<dbReference type="GO" id="GO:0004519">
    <property type="term" value="F:endonuclease activity"/>
    <property type="evidence" value="ECO:0007669"/>
    <property type="project" value="UniProtKB-KW"/>
</dbReference>
<dbReference type="Proteomes" id="UP001596139">
    <property type="component" value="Unassembled WGS sequence"/>
</dbReference>
<evidence type="ECO:0000259" key="2">
    <source>
        <dbReference type="Pfam" id="PF20469"/>
    </source>
</evidence>
<dbReference type="InterPro" id="IPR027417">
    <property type="entry name" value="P-loop_NTPase"/>
</dbReference>
<dbReference type="EMBL" id="JBHSPX010000003">
    <property type="protein sequence ID" value="MFC6062826.1"/>
    <property type="molecule type" value="Genomic_DNA"/>
</dbReference>
<organism evidence="3 4">
    <name type="scientific">Streptomyces ochraceiscleroticus</name>
    <dbReference type="NCBI Taxonomy" id="47761"/>
    <lineage>
        <taxon>Bacteria</taxon>
        <taxon>Bacillati</taxon>
        <taxon>Actinomycetota</taxon>
        <taxon>Actinomycetes</taxon>
        <taxon>Kitasatosporales</taxon>
        <taxon>Streptomycetaceae</taxon>
        <taxon>Streptomyces</taxon>
    </lineage>
</organism>
<feature type="domain" description="OLD protein-like TOPRIM" evidence="2">
    <location>
        <begin position="430"/>
        <end position="488"/>
    </location>
</feature>
<name>A0ABW1MGA9_9ACTN</name>
<dbReference type="PANTHER" id="PTHR43581:SF4">
    <property type="entry name" value="ATP_GTP PHOSPHATASE"/>
    <property type="match status" value="1"/>
</dbReference>
<proteinExistence type="predicted"/>
<accession>A0ABW1MGA9</accession>
<dbReference type="Gene3D" id="3.40.50.300">
    <property type="entry name" value="P-loop containing nucleotide triphosphate hydrolases"/>
    <property type="match status" value="1"/>
</dbReference>
<protein>
    <submittedName>
        <fullName evidence="3">ATP-dependent endonuclease</fullName>
    </submittedName>
</protein>
<feature type="region of interest" description="Disordered" evidence="1">
    <location>
        <begin position="618"/>
        <end position="639"/>
    </location>
</feature>
<sequence>MQIISFSVAGFRSLEDVADIPVKRPTILVGPNDGGKSASLTALSFLLGKYAPEEDDLTLLASTAGLNESKATVRRAAEITVTGNFECSEVEVAELEIPKHLTIRRRYRPGTGVDLEMRMRVCAEARLRQLDKLSINELKELAKTFETKSDGPASAKASWKVPLERLALDFDTVEEWVTVPNKIAQRLPALLIFRGDDAPDPESAIKDALAIRFKEYAADEEITSTLNEVSAKISSRLSEDAQGIRDHIAERCQVRNVTIEPQINIRPTLAHPKLRLEDAWGNSVALGSSGAGRARRVSLAVWESSSGLLKESKHSEEVDQESFTHTDVVVIYDEPDTHLDYNHQRRVMSLVREQCSFPNVRIMMATHSLNLIDGVDIGDIVQVESDGSTKCRVVVETPDDVIERKLVTDLAVALGFRNSVLLHERFFVGVEGVTEQQAFPVLFRTYAGRSLQSAGISLWPCGNNEGALNFASFLRANNRAVAFVVDNDSTINRKDLFHEDRLKRFGLDPTEHCQYIGNPMEFEDIFDDATWCTAADTLWPRDDGEPWNKVEVGALRDGKKFSDKLCTFFAEHSSKAARGKAEMMFGLASWISEPTEIPLQLRQVFDYLIEKSDALSLQMEEASGTSEPAENAERAVPSS</sequence>
<keyword evidence="3" id="KW-0540">Nuclease</keyword>
<dbReference type="Pfam" id="PF20469">
    <property type="entry name" value="OLD-like_TOPRIM"/>
    <property type="match status" value="1"/>
</dbReference>